<comment type="caution">
    <text evidence="2">The sequence shown here is derived from an EMBL/GenBank/DDBJ whole genome shotgun (WGS) entry which is preliminary data.</text>
</comment>
<feature type="compositionally biased region" description="Basic and acidic residues" evidence="1">
    <location>
        <begin position="480"/>
        <end position="501"/>
    </location>
</feature>
<protein>
    <submittedName>
        <fullName evidence="2">Uncharacterized protein</fullName>
    </submittedName>
</protein>
<sequence>MTFGTCALEFLRRAIVMQGHFDNDRDISANLVDLSDYYDAKEDSKRSRTLQTDWNEAVVGWKNIVPFPVYNPPNYVPNGVIRRKTRYEKATVEFEEWLSDKKASVKCVGDDFDEIPIPEWKANVEQGTYRYVANNGYYRTMKFLSQNEKQEWYTVTKRHPEKVSMSWQNRRFQKELKRQLKKDLRSKGNVPPDGKIHRERTDLSHRIHREKTDIIASDRTSKREAKARIRSVQSEAPPSNRNKSPYIDFQSPTMNDNGQEEKRKDLPKCKSEPQNLDKTAREVFIDNFATRISALERELVKDTKIRKVPETTTDPSPALPVSPKTPKQPTDKESDLDDVSTKKSKNLIQQEIMTVRSMIDIGSITRHDLRPIEKVTPAQRLKTINPESSKKTHSAHATPSQIRYTTSTGSDAASLGVPSIPSHFTIASPELEKALHSYKVAIETTKQSLLNTLSGPKHARRAGTKNLSAPAAIAICDDPGGDRARKDAHAQSKSERRNEIRKRDASFVVLPEISGKRMEVSTTTNRWL</sequence>
<dbReference type="EMBL" id="VSWD01000012">
    <property type="protein sequence ID" value="KAK3085880.1"/>
    <property type="molecule type" value="Genomic_DNA"/>
</dbReference>
<feature type="region of interest" description="Disordered" evidence="1">
    <location>
        <begin position="306"/>
        <end position="345"/>
    </location>
</feature>
<feature type="compositionally biased region" description="Basic and acidic residues" evidence="1">
    <location>
        <begin position="194"/>
        <end position="213"/>
    </location>
</feature>
<evidence type="ECO:0000256" key="1">
    <source>
        <dbReference type="SAM" id="MobiDB-lite"/>
    </source>
</evidence>
<evidence type="ECO:0000313" key="2">
    <source>
        <dbReference type="EMBL" id="KAK3085880.1"/>
    </source>
</evidence>
<proteinExistence type="predicted"/>
<evidence type="ECO:0000313" key="3">
    <source>
        <dbReference type="Proteomes" id="UP001186944"/>
    </source>
</evidence>
<feature type="region of interest" description="Disordered" evidence="1">
    <location>
        <begin position="182"/>
        <end position="274"/>
    </location>
</feature>
<accession>A0AA88XHR8</accession>
<dbReference type="AlphaFoldDB" id="A0AA88XHR8"/>
<name>A0AA88XHR8_PINIB</name>
<feature type="region of interest" description="Disordered" evidence="1">
    <location>
        <begin position="478"/>
        <end position="501"/>
    </location>
</feature>
<feature type="compositionally biased region" description="Basic and acidic residues" evidence="1">
    <location>
        <begin position="259"/>
        <end position="271"/>
    </location>
</feature>
<organism evidence="2 3">
    <name type="scientific">Pinctada imbricata</name>
    <name type="common">Atlantic pearl-oyster</name>
    <name type="synonym">Pinctada martensii</name>
    <dbReference type="NCBI Taxonomy" id="66713"/>
    <lineage>
        <taxon>Eukaryota</taxon>
        <taxon>Metazoa</taxon>
        <taxon>Spiralia</taxon>
        <taxon>Lophotrochozoa</taxon>
        <taxon>Mollusca</taxon>
        <taxon>Bivalvia</taxon>
        <taxon>Autobranchia</taxon>
        <taxon>Pteriomorphia</taxon>
        <taxon>Pterioida</taxon>
        <taxon>Pterioidea</taxon>
        <taxon>Pteriidae</taxon>
        <taxon>Pinctada</taxon>
    </lineage>
</organism>
<keyword evidence="3" id="KW-1185">Reference proteome</keyword>
<feature type="compositionally biased region" description="Polar residues" evidence="1">
    <location>
        <begin position="231"/>
        <end position="243"/>
    </location>
</feature>
<reference evidence="2" key="1">
    <citation type="submission" date="2019-08" db="EMBL/GenBank/DDBJ databases">
        <title>The improved chromosome-level genome for the pearl oyster Pinctada fucata martensii using PacBio sequencing and Hi-C.</title>
        <authorList>
            <person name="Zheng Z."/>
        </authorList>
    </citation>
    <scope>NUCLEOTIDE SEQUENCE</scope>
    <source>
        <strain evidence="2">ZZ-2019</strain>
        <tissue evidence="2">Adductor muscle</tissue>
    </source>
</reference>
<gene>
    <name evidence="2" type="ORF">FSP39_009986</name>
</gene>
<feature type="compositionally biased region" description="Polar residues" evidence="1">
    <location>
        <begin position="395"/>
        <end position="411"/>
    </location>
</feature>
<feature type="region of interest" description="Disordered" evidence="1">
    <location>
        <begin position="376"/>
        <end position="411"/>
    </location>
</feature>
<dbReference type="Proteomes" id="UP001186944">
    <property type="component" value="Unassembled WGS sequence"/>
</dbReference>